<gene>
    <name evidence="2" type="ORF">R4146_07825</name>
</gene>
<comment type="caution">
    <text evidence="2">The sequence shown here is derived from an EMBL/GenBank/DDBJ whole genome shotgun (WGS) entry which is preliminary data.</text>
</comment>
<dbReference type="Proteomes" id="UP001370590">
    <property type="component" value="Unassembled WGS sequence"/>
</dbReference>
<evidence type="ECO:0000313" key="2">
    <source>
        <dbReference type="EMBL" id="MEJ6401050.1"/>
    </source>
</evidence>
<dbReference type="EMBL" id="JAWMWH010000003">
    <property type="protein sequence ID" value="MEJ6401050.1"/>
    <property type="molecule type" value="Genomic_DNA"/>
</dbReference>
<sequence length="149" mass="16045">MDVTDYILLFAVIVGATVTVWHEFNNYLVKQEAKKGAKYKALVDKSVYLNHIAASVVASVAVNPQITKSESMDAALSKFSALLNAKGISNISTSIARGYLESNYQTYKHNLGGDVHQSVTTLTDDAINAMLDGQTTKQAPVNQGGVDHV</sequence>
<reference evidence="2 3" key="1">
    <citation type="submission" date="2023-10" db="EMBL/GenBank/DDBJ databases">
        <title>Nicoliella lavandulae sp. nov. isolated from Lavandula angustifolia flowers.</title>
        <authorList>
            <person name="Alcantara C."/>
            <person name="Zuniga M."/>
            <person name="Landete J.M."/>
            <person name="Monedero V."/>
        </authorList>
    </citation>
    <scope>NUCLEOTIDE SEQUENCE [LARGE SCALE GENOMIC DNA]</scope>
    <source>
        <strain evidence="2 3">Es01</strain>
    </source>
</reference>
<organism evidence="2 3">
    <name type="scientific">Nicoliella lavandulae</name>
    <dbReference type="NCBI Taxonomy" id="3082954"/>
    <lineage>
        <taxon>Bacteria</taxon>
        <taxon>Bacillati</taxon>
        <taxon>Bacillota</taxon>
        <taxon>Bacilli</taxon>
        <taxon>Lactobacillales</taxon>
        <taxon>Lactobacillaceae</taxon>
        <taxon>Nicoliella</taxon>
    </lineage>
</organism>
<accession>A0ABU8SNA8</accession>
<evidence type="ECO:0000313" key="3">
    <source>
        <dbReference type="Proteomes" id="UP001370590"/>
    </source>
</evidence>
<proteinExistence type="predicted"/>
<evidence type="ECO:0000256" key="1">
    <source>
        <dbReference type="SAM" id="Phobius"/>
    </source>
</evidence>
<keyword evidence="1" id="KW-1133">Transmembrane helix</keyword>
<keyword evidence="1" id="KW-0812">Transmembrane</keyword>
<keyword evidence="1" id="KW-0472">Membrane</keyword>
<protein>
    <submittedName>
        <fullName evidence="2">Uncharacterized protein</fullName>
    </submittedName>
</protein>
<keyword evidence="3" id="KW-1185">Reference proteome</keyword>
<name>A0ABU8SNA8_9LACO</name>
<dbReference type="RefSeq" id="WP_339960899.1">
    <property type="nucleotide sequence ID" value="NZ_JAWMWH010000003.1"/>
</dbReference>
<feature type="transmembrane region" description="Helical" evidence="1">
    <location>
        <begin position="6"/>
        <end position="24"/>
    </location>
</feature>